<name>A0A383UV76_BLUHO</name>
<gene>
    <name evidence="1" type="ORF">BLGHR1_15050</name>
</gene>
<organism evidence="1 2">
    <name type="scientific">Blumeria hordei</name>
    <name type="common">Barley powdery mildew</name>
    <name type="synonym">Blumeria graminis f. sp. hordei</name>
    <dbReference type="NCBI Taxonomy" id="2867405"/>
    <lineage>
        <taxon>Eukaryota</taxon>
        <taxon>Fungi</taxon>
        <taxon>Dikarya</taxon>
        <taxon>Ascomycota</taxon>
        <taxon>Pezizomycotina</taxon>
        <taxon>Leotiomycetes</taxon>
        <taxon>Erysiphales</taxon>
        <taxon>Erysiphaceae</taxon>
        <taxon>Blumeria</taxon>
    </lineage>
</organism>
<proteinExistence type="predicted"/>
<dbReference type="AlphaFoldDB" id="A0A383UV76"/>
<sequence>MRVTKKPYDLSPRMTLPCLHAFPQACFRQ</sequence>
<protein>
    <submittedName>
        <fullName evidence="1">Uncharacterized protein</fullName>
    </submittedName>
</protein>
<dbReference type="EMBL" id="UNSH01000064">
    <property type="protein sequence ID" value="SZF04254.1"/>
    <property type="molecule type" value="Genomic_DNA"/>
</dbReference>
<dbReference type="VEuPathDB" id="FungiDB:BLGHR1_15050"/>
<accession>A0A383UV76</accession>
<reference evidence="1 2" key="1">
    <citation type="submission" date="2017-11" db="EMBL/GenBank/DDBJ databases">
        <authorList>
            <person name="Kracher B."/>
        </authorList>
    </citation>
    <scope>NUCLEOTIDE SEQUENCE [LARGE SCALE GENOMIC DNA]</scope>
    <source>
        <strain evidence="1 2">RACE1</strain>
    </source>
</reference>
<evidence type="ECO:0000313" key="1">
    <source>
        <dbReference type="EMBL" id="SZF04254.1"/>
    </source>
</evidence>
<evidence type="ECO:0000313" key="2">
    <source>
        <dbReference type="Proteomes" id="UP000275772"/>
    </source>
</evidence>
<dbReference type="Proteomes" id="UP000275772">
    <property type="component" value="Unassembled WGS sequence"/>
</dbReference>